<feature type="region of interest" description="Disordered" evidence="1">
    <location>
        <begin position="271"/>
        <end position="296"/>
    </location>
</feature>
<feature type="region of interest" description="Disordered" evidence="1">
    <location>
        <begin position="329"/>
        <end position="352"/>
    </location>
</feature>
<dbReference type="Pfam" id="PF14309">
    <property type="entry name" value="DUF4378"/>
    <property type="match status" value="1"/>
</dbReference>
<gene>
    <name evidence="4" type="ORF">CXB51_033426</name>
</gene>
<dbReference type="Proteomes" id="UP000701853">
    <property type="component" value="Chromosome 12"/>
</dbReference>
<feature type="compositionally biased region" description="Polar residues" evidence="1">
    <location>
        <begin position="646"/>
        <end position="664"/>
    </location>
</feature>
<evidence type="ECO:0000313" key="4">
    <source>
        <dbReference type="EMBL" id="KAG8476522.1"/>
    </source>
</evidence>
<evidence type="ECO:0000313" key="5">
    <source>
        <dbReference type="Proteomes" id="UP000701853"/>
    </source>
</evidence>
<reference evidence="4 5" key="1">
    <citation type="journal article" date="2021" name="bioRxiv">
        <title>The Gossypium anomalum genome as a resource for cotton improvement and evolutionary analysis of hybrid incompatibility.</title>
        <authorList>
            <person name="Grover C.E."/>
            <person name="Yuan D."/>
            <person name="Arick M.A."/>
            <person name="Miller E.R."/>
            <person name="Hu G."/>
            <person name="Peterson D.G."/>
            <person name="Wendel J.F."/>
            <person name="Udall J.A."/>
        </authorList>
    </citation>
    <scope>NUCLEOTIDE SEQUENCE [LARGE SCALE GENOMIC DNA]</scope>
    <source>
        <strain evidence="4">JFW-Udall</strain>
        <tissue evidence="4">Leaf</tissue>
    </source>
</reference>
<feature type="domain" description="DUF4378" evidence="3">
    <location>
        <begin position="764"/>
        <end position="907"/>
    </location>
</feature>
<dbReference type="PANTHER" id="PTHR47212">
    <property type="entry name" value="ADHESIN-LIKE PROTEIN, PUTATIVE (DUF3741)-RELATED"/>
    <property type="match status" value="1"/>
</dbReference>
<evidence type="ECO:0000259" key="3">
    <source>
        <dbReference type="Pfam" id="PF14309"/>
    </source>
</evidence>
<evidence type="ECO:0000259" key="2">
    <source>
        <dbReference type="Pfam" id="PF12552"/>
    </source>
</evidence>
<feature type="region of interest" description="Disordered" evidence="1">
    <location>
        <begin position="646"/>
        <end position="697"/>
    </location>
</feature>
<evidence type="ECO:0000256" key="1">
    <source>
        <dbReference type="SAM" id="MobiDB-lite"/>
    </source>
</evidence>
<dbReference type="AlphaFoldDB" id="A0A8J5Y789"/>
<dbReference type="OrthoDB" id="952876at2759"/>
<keyword evidence="5" id="KW-1185">Reference proteome</keyword>
<dbReference type="EMBL" id="JAHUZN010000012">
    <property type="protein sequence ID" value="KAG8476522.1"/>
    <property type="molecule type" value="Genomic_DNA"/>
</dbReference>
<feature type="domain" description="DUF3741" evidence="2">
    <location>
        <begin position="217"/>
        <end position="261"/>
    </location>
</feature>
<feature type="compositionally biased region" description="Low complexity" evidence="1">
    <location>
        <begin position="665"/>
        <end position="679"/>
    </location>
</feature>
<organism evidence="4 5">
    <name type="scientific">Gossypium anomalum</name>
    <dbReference type="NCBI Taxonomy" id="47600"/>
    <lineage>
        <taxon>Eukaryota</taxon>
        <taxon>Viridiplantae</taxon>
        <taxon>Streptophyta</taxon>
        <taxon>Embryophyta</taxon>
        <taxon>Tracheophyta</taxon>
        <taxon>Spermatophyta</taxon>
        <taxon>Magnoliopsida</taxon>
        <taxon>eudicotyledons</taxon>
        <taxon>Gunneridae</taxon>
        <taxon>Pentapetalae</taxon>
        <taxon>rosids</taxon>
        <taxon>malvids</taxon>
        <taxon>Malvales</taxon>
        <taxon>Malvaceae</taxon>
        <taxon>Malvoideae</taxon>
        <taxon>Gossypium</taxon>
    </lineage>
</organism>
<evidence type="ECO:0008006" key="6">
    <source>
        <dbReference type="Google" id="ProtNLM"/>
    </source>
</evidence>
<accession>A0A8J5Y789</accession>
<dbReference type="InterPro" id="IPR025486">
    <property type="entry name" value="DUF4378"/>
</dbReference>
<dbReference type="InterPro" id="IPR022212">
    <property type="entry name" value="DUF3741"/>
</dbReference>
<proteinExistence type="predicted"/>
<dbReference type="PANTHER" id="PTHR47212:SF2">
    <property type="entry name" value="DUF3741 DOMAIN-CONTAINING PROTEIN"/>
    <property type="match status" value="1"/>
</dbReference>
<comment type="caution">
    <text evidence="4">The sequence shown here is derived from an EMBL/GenBank/DDBJ whole genome shotgun (WGS) entry which is preliminary data.</text>
</comment>
<sequence>MDRRLPRSPVLKSPLLSPKSPAIYEKYKSGCAWGLIHFFDFRQAHSHGKLISDKKRANRQAKCDGHAKNKTRFLSNEEKGQHIDDAVDNRNVAVNSRKPEVKNDVEEEMSVKHLTMKKRVICELQNQQVNPKLVGHSKKKSSRFRARGCKAAIEGYSQPSERNMAEKPSNNNLVSVTEASDNDVSTSNGGNHSCKNIGGKKHGHQTEINLRVEAFVNQRLTDGENLTINEVANRPNDFMEALEVLNSNKELFMKLLQDPNSLLVKHIQDLRDSQTENQPPQSSSNAKTSQCQPKGAEECEGSVDAEMVIPKGSDMPQTSNATVVLKSGKQSYPDKISNWPSPPSSHSLRKKEKSVRQTFLSFEHMKKKLRHAMRVNKREHRQMSLDDIRKSLHEFKQIKDDIKETSRRANESISSSKSYQDVGKMSEFFREVNRRDGIGQTENIVTGIGSKAASSTESCHRTSNMLTQRYLNGKFHPSKHLSDMLNRGNEDLSRQQKLRTLTSLPQYDLLPRLAPVRDKEHRFASPQMRFSPYNNYSTVNGYKWRVQKEKKSSYLISPINTLGTQLVSDNMKPDNQLQNAKKSINGDLSPATKVLRTVYSVSDDFSHKGNETSVCPGKVMEGHHAVMWDECKSNALGVILEPNGVQNSDMTQRTEPNSPSGDQTSPCSIDVYSSSPSSIQRAENSDSTGDREEQPSPVSVLEQFFVEESVNSPSTISLAAEPPVEPFCIDIEEHNSTSLLESQLDLKSTAGTSKDKQGSLSESIRAVLQVSGLNWGELSRRWLLSDQMPDASLFNNVEVWPEKSYTDRRLLFGYISDVILEIYQCYFGCSPWISLLYPRLQPAMLSKNLVHEVLRHVDWQLLLELPQQTLQQLVEKDLHKSGMWMDNRLDMEEVFTELVDSILEDLVIDAAIRLQTATQPVFRVYRDMVGLIQCSNLVFTLNSLFPPRNSMTALEEVFLLGFKWLSVQCMD</sequence>
<dbReference type="Pfam" id="PF12552">
    <property type="entry name" value="DUF3741"/>
    <property type="match status" value="1"/>
</dbReference>
<protein>
    <recommendedName>
        <fullName evidence="6">DUF4378 domain-containing protein</fullName>
    </recommendedName>
</protein>
<feature type="compositionally biased region" description="Polar residues" evidence="1">
    <location>
        <begin position="275"/>
        <end position="292"/>
    </location>
</feature>
<name>A0A8J5Y789_9ROSI</name>